<gene>
    <name evidence="1" type="ORF">PMEA_00004864</name>
</gene>
<dbReference type="Proteomes" id="UP001159428">
    <property type="component" value="Unassembled WGS sequence"/>
</dbReference>
<evidence type="ECO:0000313" key="1">
    <source>
        <dbReference type="EMBL" id="CAH3113244.1"/>
    </source>
</evidence>
<protein>
    <submittedName>
        <fullName evidence="1">Uncharacterized protein</fullName>
    </submittedName>
</protein>
<keyword evidence="2" id="KW-1185">Reference proteome</keyword>
<proteinExistence type="predicted"/>
<organism evidence="1 2">
    <name type="scientific">Pocillopora meandrina</name>
    <dbReference type="NCBI Taxonomy" id="46732"/>
    <lineage>
        <taxon>Eukaryota</taxon>
        <taxon>Metazoa</taxon>
        <taxon>Cnidaria</taxon>
        <taxon>Anthozoa</taxon>
        <taxon>Hexacorallia</taxon>
        <taxon>Scleractinia</taxon>
        <taxon>Astrocoeniina</taxon>
        <taxon>Pocilloporidae</taxon>
        <taxon>Pocillopora</taxon>
    </lineage>
</organism>
<dbReference type="AlphaFoldDB" id="A0AAU9WDJ8"/>
<accession>A0AAU9WDJ8</accession>
<dbReference type="EMBL" id="CALNXJ010000013">
    <property type="protein sequence ID" value="CAH3113244.1"/>
    <property type="molecule type" value="Genomic_DNA"/>
</dbReference>
<reference evidence="1 2" key="1">
    <citation type="submission" date="2022-05" db="EMBL/GenBank/DDBJ databases">
        <authorList>
            <consortium name="Genoscope - CEA"/>
            <person name="William W."/>
        </authorList>
    </citation>
    <scope>NUCLEOTIDE SEQUENCE [LARGE SCALE GENOMIC DNA]</scope>
</reference>
<name>A0AAU9WDJ8_9CNID</name>
<sequence length="85" mass="9876">MFPPDSVHPQPGFTMIVSDERSWCSGLRDEEKSDGRKICQKWDQLLNEGDWEPEIICAELPKFLQFVRQVQDFISCNSNKTADQE</sequence>
<evidence type="ECO:0000313" key="2">
    <source>
        <dbReference type="Proteomes" id="UP001159428"/>
    </source>
</evidence>
<comment type="caution">
    <text evidence="1">The sequence shown here is derived from an EMBL/GenBank/DDBJ whole genome shotgun (WGS) entry which is preliminary data.</text>
</comment>